<feature type="region of interest" description="Disordered" evidence="1">
    <location>
        <begin position="66"/>
        <end position="86"/>
    </location>
</feature>
<keyword evidence="3" id="KW-1185">Reference proteome</keyword>
<dbReference type="EMBL" id="CP071090">
    <property type="protein sequence ID" value="QSQ22718.1"/>
    <property type="molecule type" value="Genomic_DNA"/>
</dbReference>
<organism evidence="2 3">
    <name type="scientific">Pyxidicoccus parkwayensis</name>
    <dbReference type="NCBI Taxonomy" id="2813578"/>
    <lineage>
        <taxon>Bacteria</taxon>
        <taxon>Pseudomonadati</taxon>
        <taxon>Myxococcota</taxon>
        <taxon>Myxococcia</taxon>
        <taxon>Myxococcales</taxon>
        <taxon>Cystobacterineae</taxon>
        <taxon>Myxococcaceae</taxon>
        <taxon>Pyxidicoccus</taxon>
    </lineage>
</organism>
<feature type="region of interest" description="Disordered" evidence="1">
    <location>
        <begin position="277"/>
        <end position="333"/>
    </location>
</feature>
<evidence type="ECO:0000256" key="1">
    <source>
        <dbReference type="SAM" id="MobiDB-lite"/>
    </source>
</evidence>
<dbReference type="Proteomes" id="UP000662747">
    <property type="component" value="Chromosome"/>
</dbReference>
<feature type="compositionally biased region" description="Basic residues" evidence="1">
    <location>
        <begin position="308"/>
        <end position="317"/>
    </location>
</feature>
<reference evidence="2 3" key="1">
    <citation type="submission" date="2021-02" db="EMBL/GenBank/DDBJ databases">
        <title>De Novo genome assembly of isolated myxobacteria.</title>
        <authorList>
            <person name="Stevens D.C."/>
        </authorList>
    </citation>
    <scope>NUCLEOTIDE SEQUENCE [LARGE SCALE GENOMIC DNA]</scope>
    <source>
        <strain evidence="3">SCPEA02</strain>
    </source>
</reference>
<feature type="compositionally biased region" description="Basic and acidic residues" evidence="1">
    <location>
        <begin position="290"/>
        <end position="305"/>
    </location>
</feature>
<evidence type="ECO:0000313" key="3">
    <source>
        <dbReference type="Proteomes" id="UP000662747"/>
    </source>
</evidence>
<gene>
    <name evidence="2" type="ORF">JY651_47760</name>
</gene>
<sequence>MSVNLNVFTARVREGGTVRGPIQVQAPTEAARPAQSAPVKSAAETLAARRLQDSFEAAPVKRDDMPRLVVPQPPNATDAASLTPEGQPVNEAAEAQVQKGWNTDAAAVEQKTDSGCGEASLAFVSKASQGNEPPRAAEAQAFAEVKASAQASNAPQNAADKVDLADGATAEEMGAVLGEMGIDVTEGFTDYDANALSAALKRGEFGLALVDSNAILNSVLPKHKQRQEPGELHWVTIDGFNSGRNKKDASDDMYRVKDPVHGEYWVKAKDLQNAIDQGKKAHGGGGVLAVEKRDDVKTREERDSLAQKNRHHTHHFGKANGRGSRRLSVGESS</sequence>
<protein>
    <recommendedName>
        <fullName evidence="4">Peptidase C39-like domain-containing protein</fullName>
    </recommendedName>
</protein>
<evidence type="ECO:0008006" key="4">
    <source>
        <dbReference type="Google" id="ProtNLM"/>
    </source>
</evidence>
<proteinExistence type="predicted"/>
<name>A0ABX7P1U5_9BACT</name>
<accession>A0ABX7P1U5</accession>
<dbReference type="RefSeq" id="WP_206724294.1">
    <property type="nucleotide sequence ID" value="NZ_CP071090.1"/>
</dbReference>
<evidence type="ECO:0000313" key="2">
    <source>
        <dbReference type="EMBL" id="QSQ22718.1"/>
    </source>
</evidence>